<keyword evidence="3" id="KW-0862">Zinc</keyword>
<dbReference type="AlphaFoldDB" id="A0AAW0DMF6"/>
<name>A0AAW0DMF6_9AGAR</name>
<evidence type="ECO:0000259" key="5">
    <source>
        <dbReference type="PROSITE" id="PS50865"/>
    </source>
</evidence>
<proteinExistence type="predicted"/>
<evidence type="ECO:0000256" key="2">
    <source>
        <dbReference type="ARBA" id="ARBA00022771"/>
    </source>
</evidence>
<dbReference type="InterPro" id="IPR002893">
    <property type="entry name" value="Znf_MYND"/>
</dbReference>
<keyword evidence="2 4" id="KW-0863">Zinc-finger</keyword>
<feature type="domain" description="MYND-type" evidence="5">
    <location>
        <begin position="150"/>
        <end position="192"/>
    </location>
</feature>
<sequence>MTTVEIQIIVYGSCSRDPENDDRYGADQRRVEILLNPILPADATTMPKKHKWLQEYLRNLPPDMKHNRNWRCEFCKVHARETVWMNSSWMHLTPPRALSYVHHVCNAAVGPCAENVRAIDAEMARMNNLPPTFSIPARDLDITFPMSASCAVCHDESEKSRKHLKQCAKCELTRYCSVDCQREDWSRHKICCKSLKEVKWHWT</sequence>
<evidence type="ECO:0000313" key="7">
    <source>
        <dbReference type="Proteomes" id="UP001362999"/>
    </source>
</evidence>
<dbReference type="GO" id="GO:0008270">
    <property type="term" value="F:zinc ion binding"/>
    <property type="evidence" value="ECO:0007669"/>
    <property type="project" value="UniProtKB-KW"/>
</dbReference>
<evidence type="ECO:0000313" key="6">
    <source>
        <dbReference type="EMBL" id="KAK7052442.1"/>
    </source>
</evidence>
<dbReference type="PROSITE" id="PS50865">
    <property type="entry name" value="ZF_MYND_2"/>
    <property type="match status" value="1"/>
</dbReference>
<dbReference type="PROSITE" id="PS01360">
    <property type="entry name" value="ZF_MYND_1"/>
    <property type="match status" value="1"/>
</dbReference>
<keyword evidence="1" id="KW-0479">Metal-binding</keyword>
<evidence type="ECO:0000256" key="3">
    <source>
        <dbReference type="ARBA" id="ARBA00022833"/>
    </source>
</evidence>
<dbReference type="EMBL" id="JAWWNJ010000007">
    <property type="protein sequence ID" value="KAK7052442.1"/>
    <property type="molecule type" value="Genomic_DNA"/>
</dbReference>
<dbReference type="Pfam" id="PF01753">
    <property type="entry name" value="zf-MYND"/>
    <property type="match status" value="1"/>
</dbReference>
<accession>A0AAW0DMF6</accession>
<protein>
    <submittedName>
        <fullName evidence="6">MYND-type domain-containing protein</fullName>
    </submittedName>
</protein>
<dbReference type="Gene3D" id="6.10.140.2220">
    <property type="match status" value="1"/>
</dbReference>
<comment type="caution">
    <text evidence="6">The sequence shown here is derived from an EMBL/GenBank/DDBJ whole genome shotgun (WGS) entry which is preliminary data.</text>
</comment>
<reference evidence="6 7" key="1">
    <citation type="journal article" date="2024" name="J Genomics">
        <title>Draft genome sequencing and assembly of Favolaschia claudopus CIRM-BRFM 2984 isolated from oak limbs.</title>
        <authorList>
            <person name="Navarro D."/>
            <person name="Drula E."/>
            <person name="Chaduli D."/>
            <person name="Cazenave R."/>
            <person name="Ahrendt S."/>
            <person name="Wang J."/>
            <person name="Lipzen A."/>
            <person name="Daum C."/>
            <person name="Barry K."/>
            <person name="Grigoriev I.V."/>
            <person name="Favel A."/>
            <person name="Rosso M.N."/>
            <person name="Martin F."/>
        </authorList>
    </citation>
    <scope>NUCLEOTIDE SEQUENCE [LARGE SCALE GENOMIC DNA]</scope>
    <source>
        <strain evidence="6 7">CIRM-BRFM 2984</strain>
    </source>
</reference>
<organism evidence="6 7">
    <name type="scientific">Favolaschia claudopus</name>
    <dbReference type="NCBI Taxonomy" id="2862362"/>
    <lineage>
        <taxon>Eukaryota</taxon>
        <taxon>Fungi</taxon>
        <taxon>Dikarya</taxon>
        <taxon>Basidiomycota</taxon>
        <taxon>Agaricomycotina</taxon>
        <taxon>Agaricomycetes</taxon>
        <taxon>Agaricomycetidae</taxon>
        <taxon>Agaricales</taxon>
        <taxon>Marasmiineae</taxon>
        <taxon>Mycenaceae</taxon>
        <taxon>Favolaschia</taxon>
    </lineage>
</organism>
<dbReference type="Proteomes" id="UP001362999">
    <property type="component" value="Unassembled WGS sequence"/>
</dbReference>
<evidence type="ECO:0000256" key="4">
    <source>
        <dbReference type="PROSITE-ProRule" id="PRU00134"/>
    </source>
</evidence>
<gene>
    <name evidence="6" type="ORF">R3P38DRAFT_1645860</name>
</gene>
<keyword evidence="7" id="KW-1185">Reference proteome</keyword>
<dbReference type="SUPFAM" id="SSF144232">
    <property type="entry name" value="HIT/MYND zinc finger-like"/>
    <property type="match status" value="1"/>
</dbReference>
<evidence type="ECO:0000256" key="1">
    <source>
        <dbReference type="ARBA" id="ARBA00022723"/>
    </source>
</evidence>